<dbReference type="Gene3D" id="3.30.40.10">
    <property type="entry name" value="Zinc/RING finger domain, C3HC4 (zinc finger)"/>
    <property type="match status" value="1"/>
</dbReference>
<evidence type="ECO:0000313" key="12">
    <source>
        <dbReference type="EMBL" id="CCC90674.1"/>
    </source>
</evidence>
<dbReference type="PROSITE" id="PS50089">
    <property type="entry name" value="ZF_RING_2"/>
    <property type="match status" value="1"/>
</dbReference>
<evidence type="ECO:0000256" key="4">
    <source>
        <dbReference type="ARBA" id="ARBA00022490"/>
    </source>
</evidence>
<evidence type="ECO:0000256" key="5">
    <source>
        <dbReference type="ARBA" id="ARBA00022723"/>
    </source>
</evidence>
<dbReference type="GO" id="GO:0005737">
    <property type="term" value="C:cytoplasm"/>
    <property type="evidence" value="ECO:0007669"/>
    <property type="project" value="UniProtKB-SubCell"/>
</dbReference>
<evidence type="ECO:0000256" key="3">
    <source>
        <dbReference type="ARBA" id="ARBA00004906"/>
    </source>
</evidence>
<dbReference type="EMBL" id="HE575318">
    <property type="protein sequence ID" value="CCC90674.1"/>
    <property type="molecule type" value="Genomic_DNA"/>
</dbReference>
<sequence length="105" mass="11751">MENATPNIKPEHIPVTVKEAVMFCTYEHSQMTLDVCLVCKLHLMECCIECRAGTGSTTASSGCVVVRGSCNHIFHEHCITSWVQRRVECPACMKEWTPVGYVDCK</sequence>
<evidence type="ECO:0000256" key="2">
    <source>
        <dbReference type="ARBA" id="ARBA00004496"/>
    </source>
</evidence>
<evidence type="ECO:0000256" key="7">
    <source>
        <dbReference type="ARBA" id="ARBA00022786"/>
    </source>
</evidence>
<comment type="subcellular location">
    <subcellularLocation>
        <location evidence="2">Cytoplasm</location>
    </subcellularLocation>
    <subcellularLocation>
        <location evidence="1">Nucleus</location>
    </subcellularLocation>
</comment>
<evidence type="ECO:0000256" key="10">
    <source>
        <dbReference type="PROSITE-ProRule" id="PRU00175"/>
    </source>
</evidence>
<evidence type="ECO:0000259" key="11">
    <source>
        <dbReference type="PROSITE" id="PS50089"/>
    </source>
</evidence>
<dbReference type="InterPro" id="IPR001841">
    <property type="entry name" value="Znf_RING"/>
</dbReference>
<name>G0UM12_TRYCI</name>
<comment type="pathway">
    <text evidence="3">Protein modification; protein ubiquitination.</text>
</comment>
<keyword evidence="8" id="KW-0862">Zinc</keyword>
<keyword evidence="6 10" id="KW-0863">Zinc-finger</keyword>
<organism evidence="12">
    <name type="scientific">Trypanosoma congolense (strain IL3000)</name>
    <dbReference type="NCBI Taxonomy" id="1068625"/>
    <lineage>
        <taxon>Eukaryota</taxon>
        <taxon>Discoba</taxon>
        <taxon>Euglenozoa</taxon>
        <taxon>Kinetoplastea</taxon>
        <taxon>Metakinetoplastina</taxon>
        <taxon>Trypanosomatida</taxon>
        <taxon>Trypanosomatidae</taxon>
        <taxon>Trypanosoma</taxon>
        <taxon>Nannomonas</taxon>
    </lineage>
</organism>
<dbReference type="VEuPathDB" id="TriTrypDB:TcIL3000_5_4210"/>
<dbReference type="PANTHER" id="PTHR11210">
    <property type="entry name" value="RING BOX"/>
    <property type="match status" value="1"/>
</dbReference>
<evidence type="ECO:0000256" key="1">
    <source>
        <dbReference type="ARBA" id="ARBA00004123"/>
    </source>
</evidence>
<proteinExistence type="predicted"/>
<feature type="domain" description="RING-type" evidence="11">
    <location>
        <begin position="47"/>
        <end position="92"/>
    </location>
</feature>
<reference evidence="12" key="1">
    <citation type="journal article" date="2012" name="Proc. Natl. Acad. Sci. U.S.A.">
        <title>Antigenic diversity is generated by distinct evolutionary mechanisms in African trypanosome species.</title>
        <authorList>
            <person name="Jackson A.P."/>
            <person name="Berry A."/>
            <person name="Aslett M."/>
            <person name="Allison H.C."/>
            <person name="Burton P."/>
            <person name="Vavrova-Anderson J."/>
            <person name="Brown R."/>
            <person name="Browne H."/>
            <person name="Corton N."/>
            <person name="Hauser H."/>
            <person name="Gamble J."/>
            <person name="Gilderthorp R."/>
            <person name="Marcello L."/>
            <person name="McQuillan J."/>
            <person name="Otto T.D."/>
            <person name="Quail M.A."/>
            <person name="Sanders M.J."/>
            <person name="van Tonder A."/>
            <person name="Ginger M.L."/>
            <person name="Field M.C."/>
            <person name="Barry J.D."/>
            <person name="Hertz-Fowler C."/>
            <person name="Berriman M."/>
        </authorList>
    </citation>
    <scope>NUCLEOTIDE SEQUENCE</scope>
    <source>
        <strain evidence="12">IL3000</strain>
    </source>
</reference>
<dbReference type="InterPro" id="IPR051031">
    <property type="entry name" value="RING-box_E3_Ubiquitin_Ligase"/>
</dbReference>
<dbReference type="InterPro" id="IPR024766">
    <property type="entry name" value="Znf_RING_H2"/>
</dbReference>
<dbReference type="GO" id="GO:0005634">
    <property type="term" value="C:nucleus"/>
    <property type="evidence" value="ECO:0007669"/>
    <property type="project" value="UniProtKB-SubCell"/>
</dbReference>
<dbReference type="InterPro" id="IPR013083">
    <property type="entry name" value="Znf_RING/FYVE/PHD"/>
</dbReference>
<dbReference type="GO" id="GO:0008270">
    <property type="term" value="F:zinc ion binding"/>
    <property type="evidence" value="ECO:0007669"/>
    <property type="project" value="UniProtKB-KW"/>
</dbReference>
<dbReference type="SUPFAM" id="SSF57850">
    <property type="entry name" value="RING/U-box"/>
    <property type="match status" value="1"/>
</dbReference>
<evidence type="ECO:0000256" key="6">
    <source>
        <dbReference type="ARBA" id="ARBA00022771"/>
    </source>
</evidence>
<accession>G0UM12</accession>
<evidence type="ECO:0000256" key="9">
    <source>
        <dbReference type="ARBA" id="ARBA00023242"/>
    </source>
</evidence>
<evidence type="ECO:0000256" key="8">
    <source>
        <dbReference type="ARBA" id="ARBA00022833"/>
    </source>
</evidence>
<protein>
    <submittedName>
        <fullName evidence="12">Uncharacterized protein TCIL3000_5_4210</fullName>
    </submittedName>
</protein>
<dbReference type="Pfam" id="PF12678">
    <property type="entry name" value="zf-rbx1"/>
    <property type="match status" value="1"/>
</dbReference>
<keyword evidence="7" id="KW-0833">Ubl conjugation pathway</keyword>
<keyword evidence="5" id="KW-0479">Metal-binding</keyword>
<dbReference type="AlphaFoldDB" id="G0UM12"/>
<keyword evidence="9" id="KW-0539">Nucleus</keyword>
<keyword evidence="4" id="KW-0963">Cytoplasm</keyword>
<gene>
    <name evidence="12" type="ORF">TCIL3000_5_4210</name>
</gene>